<dbReference type="EMBL" id="OKRB01000103">
    <property type="protein sequence ID" value="SPE24386.1"/>
    <property type="molecule type" value="Genomic_DNA"/>
</dbReference>
<gene>
    <name evidence="3" type="ORF">SBA5_450044</name>
</gene>
<dbReference type="AlphaFoldDB" id="A0A2N9LMB5"/>
<evidence type="ECO:0000313" key="4">
    <source>
        <dbReference type="Proteomes" id="UP000239735"/>
    </source>
</evidence>
<dbReference type="Pfam" id="PF09861">
    <property type="entry name" value="Lar_N"/>
    <property type="match status" value="1"/>
</dbReference>
<dbReference type="InterPro" id="IPR047926">
    <property type="entry name" value="Ni_dep_LarA"/>
</dbReference>
<organism evidence="3 4">
    <name type="scientific">Candidatus Sulfuritelmatomonas gaucii</name>
    <dbReference type="NCBI Taxonomy" id="2043161"/>
    <lineage>
        <taxon>Bacteria</taxon>
        <taxon>Pseudomonadati</taxon>
        <taxon>Acidobacteriota</taxon>
        <taxon>Terriglobia</taxon>
        <taxon>Terriglobales</taxon>
        <taxon>Acidobacteriaceae</taxon>
        <taxon>Candidatus Sulfuritelmatomonas</taxon>
    </lineage>
</organism>
<sequence length="440" mass="47334">MMKKITLPYGHEQRTIEIPEANLAWIEGPRHAVPIPDIAAVVRHAIRNPIGSPTLAELVARHGKRTLILVDDSTRTTPQKIVLPILLDELNAAGVPDSEISGMIALGTHRWMSETEIAARVGEPVLRRISVTNMSHKPEDFVDLGVSPLGIPIQLSRRYLETPITIAVGNIIPHMYAGWAGGAKMVQPGVSSAITTGRTHLIAGPRVYEILGNVDNEVRKEMENIAIKSGLKFIVNVALDASGTVAGVVAGDVVKAHRAGIEIARPIYTVSVPERPDIVVASSHPADRDLWQGFKPVNNCGMIVKDGGTLILLIPAPEGIAPDHTLLVDFGTMPGDMVMDLVTEGKVHDEVAAATYLAFDRTRRRLNIALVSDGIPDIEARKIGITATTNFDEALAAALARHGKHARIGVITAGADIMANFTGKESERYAEVCSESHHDV</sequence>
<dbReference type="NCBIfam" id="NF033504">
    <property type="entry name" value="Ni_dep_LarA"/>
    <property type="match status" value="1"/>
</dbReference>
<dbReference type="Proteomes" id="UP000239735">
    <property type="component" value="Unassembled WGS sequence"/>
</dbReference>
<dbReference type="OrthoDB" id="9770545at2"/>
<dbReference type="PANTHER" id="PTHR33171">
    <property type="entry name" value="LAR_N DOMAIN-CONTAINING PROTEIN"/>
    <property type="match status" value="1"/>
</dbReference>
<protein>
    <submittedName>
        <fullName evidence="3">Uncharacterized protein</fullName>
    </submittedName>
</protein>
<dbReference type="Gene3D" id="3.40.50.11440">
    <property type="match status" value="1"/>
</dbReference>
<feature type="domain" description="Lactate racemase C-terminal" evidence="2">
    <location>
        <begin position="276"/>
        <end position="418"/>
    </location>
</feature>
<dbReference type="InterPro" id="IPR048068">
    <property type="entry name" value="LarA-like"/>
</dbReference>
<proteinExistence type="predicted"/>
<dbReference type="InterPro" id="IPR048520">
    <property type="entry name" value="LarA_C"/>
</dbReference>
<evidence type="ECO:0000259" key="1">
    <source>
        <dbReference type="Pfam" id="PF09861"/>
    </source>
</evidence>
<dbReference type="PANTHER" id="PTHR33171:SF17">
    <property type="entry name" value="LARA-LIKE N-TERMINAL DOMAIN-CONTAINING PROTEIN"/>
    <property type="match status" value="1"/>
</dbReference>
<name>A0A2N9LMB5_9BACT</name>
<dbReference type="InterPro" id="IPR043166">
    <property type="entry name" value="LarA-like_C"/>
</dbReference>
<reference evidence="4" key="1">
    <citation type="submission" date="2018-02" db="EMBL/GenBank/DDBJ databases">
        <authorList>
            <person name="Hausmann B."/>
        </authorList>
    </citation>
    <scope>NUCLEOTIDE SEQUENCE [LARGE SCALE GENOMIC DNA]</scope>
    <source>
        <strain evidence="4">Peat soil MAG SbA5</strain>
    </source>
</reference>
<accession>A0A2N9LMB5</accession>
<feature type="domain" description="LarA-like N-terminal" evidence="1">
    <location>
        <begin position="9"/>
        <end position="201"/>
    </location>
</feature>
<evidence type="ECO:0000313" key="3">
    <source>
        <dbReference type="EMBL" id="SPE24386.1"/>
    </source>
</evidence>
<dbReference type="Pfam" id="PF21113">
    <property type="entry name" value="LarA_C"/>
    <property type="match status" value="1"/>
</dbReference>
<dbReference type="Gene3D" id="3.90.226.30">
    <property type="match status" value="1"/>
</dbReference>
<dbReference type="GO" id="GO:0050043">
    <property type="term" value="F:lactate racemase activity"/>
    <property type="evidence" value="ECO:0007669"/>
    <property type="project" value="InterPro"/>
</dbReference>
<evidence type="ECO:0000259" key="2">
    <source>
        <dbReference type="Pfam" id="PF21113"/>
    </source>
</evidence>
<dbReference type="InterPro" id="IPR018657">
    <property type="entry name" value="LarA-like_N"/>
</dbReference>